<reference evidence="3" key="1">
    <citation type="submission" date="2016-04" db="EMBL/GenBank/DDBJ databases">
        <authorList>
            <person name="Chen L."/>
            <person name="Zhuang W."/>
            <person name="Wang G."/>
        </authorList>
    </citation>
    <scope>NUCLEOTIDE SEQUENCE [LARGE SCALE GENOMIC DNA]</scope>
    <source>
        <strain evidence="3">17621</strain>
    </source>
</reference>
<name>A0A1V9F0E4_9BACT</name>
<evidence type="ECO:0000256" key="1">
    <source>
        <dbReference type="SAM" id="MobiDB-lite"/>
    </source>
</evidence>
<accession>A0A1V9F0E4</accession>
<feature type="region of interest" description="Disordered" evidence="1">
    <location>
        <begin position="22"/>
        <end position="43"/>
    </location>
</feature>
<evidence type="ECO:0000313" key="2">
    <source>
        <dbReference type="EMBL" id="OQP51762.1"/>
    </source>
</evidence>
<proteinExistence type="predicted"/>
<evidence type="ECO:0000313" key="3">
    <source>
        <dbReference type="Proteomes" id="UP000192610"/>
    </source>
</evidence>
<comment type="caution">
    <text evidence="2">The sequence shown here is derived from an EMBL/GenBank/DDBJ whole genome shotgun (WGS) entry which is preliminary data.</text>
</comment>
<sequence>METCRVDNMYSDLECRPRLRLDLTGNRKTGHGKSPKSGNWSPETEEKAGFFYFFGLSGKNN</sequence>
<dbReference type="Proteomes" id="UP000192610">
    <property type="component" value="Unassembled WGS sequence"/>
</dbReference>
<gene>
    <name evidence="2" type="ORF">A4H97_26490</name>
</gene>
<protein>
    <submittedName>
        <fullName evidence="2">Uncharacterized protein</fullName>
    </submittedName>
</protein>
<organism evidence="2 3">
    <name type="scientific">Niastella yeongjuensis</name>
    <dbReference type="NCBI Taxonomy" id="354355"/>
    <lineage>
        <taxon>Bacteria</taxon>
        <taxon>Pseudomonadati</taxon>
        <taxon>Bacteroidota</taxon>
        <taxon>Chitinophagia</taxon>
        <taxon>Chitinophagales</taxon>
        <taxon>Chitinophagaceae</taxon>
        <taxon>Niastella</taxon>
    </lineage>
</organism>
<dbReference type="AlphaFoldDB" id="A0A1V9F0E4"/>
<dbReference type="EMBL" id="LVXG01000010">
    <property type="protein sequence ID" value="OQP51762.1"/>
    <property type="molecule type" value="Genomic_DNA"/>
</dbReference>
<keyword evidence="3" id="KW-1185">Reference proteome</keyword>